<comment type="function">
    <text evidence="6">Ligates lysine onto the cytidine present at position 34 of the AUA codon-specific tRNA(Ile) that contains the anticodon CAU, in an ATP-dependent manner. Cytidine is converted to lysidine, thus changing the amino acid specificity of the tRNA from methionine to isoleucine.</text>
</comment>
<evidence type="ECO:0000256" key="3">
    <source>
        <dbReference type="ARBA" id="ARBA00022741"/>
    </source>
</evidence>
<organism evidence="8 9">
    <name type="scientific">Pelagerythrobacter aerophilus</name>
    <dbReference type="NCBI Taxonomy" id="2306995"/>
    <lineage>
        <taxon>Bacteria</taxon>
        <taxon>Pseudomonadati</taxon>
        <taxon>Pseudomonadota</taxon>
        <taxon>Alphaproteobacteria</taxon>
        <taxon>Sphingomonadales</taxon>
        <taxon>Erythrobacteraceae</taxon>
        <taxon>Pelagerythrobacter</taxon>
    </lineage>
</organism>
<dbReference type="EC" id="6.3.4.19" evidence="6"/>
<dbReference type="GO" id="GO:0032267">
    <property type="term" value="F:tRNA(Ile)-lysidine synthase activity"/>
    <property type="evidence" value="ECO:0007669"/>
    <property type="project" value="UniProtKB-EC"/>
</dbReference>
<accession>A0A418NFZ6</accession>
<dbReference type="PANTHER" id="PTHR43033:SF5">
    <property type="entry name" value="TRNA(ILE)-LYSIDINE SYNTHETASE"/>
    <property type="match status" value="1"/>
</dbReference>
<evidence type="ECO:0000256" key="1">
    <source>
        <dbReference type="ARBA" id="ARBA00022598"/>
    </source>
</evidence>
<comment type="similarity">
    <text evidence="6">Belongs to the tRNA(Ile)-lysidine synthase family.</text>
</comment>
<gene>
    <name evidence="6 8" type="primary">tilS</name>
    <name evidence="8" type="ORF">D2V04_12050</name>
</gene>
<comment type="caution">
    <text evidence="8">The sequence shown here is derived from an EMBL/GenBank/DDBJ whole genome shotgun (WGS) entry which is preliminary data.</text>
</comment>
<keyword evidence="1 6" id="KW-0436">Ligase</keyword>
<comment type="domain">
    <text evidence="6">The N-terminal region contains the highly conserved SGGXDS motif, predicted to be a P-loop motif involved in ATP binding.</text>
</comment>
<evidence type="ECO:0000256" key="2">
    <source>
        <dbReference type="ARBA" id="ARBA00022694"/>
    </source>
</evidence>
<keyword evidence="2 6" id="KW-0819">tRNA processing</keyword>
<feature type="domain" description="tRNA(Ile)-lysidine/2-thiocytidine synthase N-terminal" evidence="7">
    <location>
        <begin position="3"/>
        <end position="176"/>
    </location>
</feature>
<dbReference type="NCBIfam" id="TIGR02432">
    <property type="entry name" value="lysidine_TilS_N"/>
    <property type="match status" value="1"/>
</dbReference>
<dbReference type="GO" id="GO:0005737">
    <property type="term" value="C:cytoplasm"/>
    <property type="evidence" value="ECO:0007669"/>
    <property type="project" value="UniProtKB-SubCell"/>
</dbReference>
<dbReference type="Gene3D" id="3.40.50.620">
    <property type="entry name" value="HUPs"/>
    <property type="match status" value="1"/>
</dbReference>
<dbReference type="Proteomes" id="UP000285092">
    <property type="component" value="Unassembled WGS sequence"/>
</dbReference>
<comment type="subcellular location">
    <subcellularLocation>
        <location evidence="6">Cytoplasm</location>
    </subcellularLocation>
</comment>
<proteinExistence type="inferred from homology"/>
<dbReference type="InterPro" id="IPR012795">
    <property type="entry name" value="tRNA_Ile_lys_synt_N"/>
</dbReference>
<feature type="binding site" evidence="6">
    <location>
        <begin position="6"/>
        <end position="11"/>
    </location>
    <ligand>
        <name>ATP</name>
        <dbReference type="ChEBI" id="CHEBI:30616"/>
    </ligand>
</feature>
<dbReference type="EMBL" id="QXFK01000018">
    <property type="protein sequence ID" value="RIV76867.1"/>
    <property type="molecule type" value="Genomic_DNA"/>
</dbReference>
<keyword evidence="4 6" id="KW-0067">ATP-binding</keyword>
<dbReference type="Pfam" id="PF01171">
    <property type="entry name" value="ATP_bind_3"/>
    <property type="match status" value="1"/>
</dbReference>
<protein>
    <recommendedName>
        <fullName evidence="6">tRNA(Ile)-lysidine synthase</fullName>
        <ecNumber evidence="6">6.3.4.19</ecNumber>
    </recommendedName>
    <alternativeName>
        <fullName evidence="6">tRNA(Ile)-2-lysyl-cytidine synthase</fullName>
    </alternativeName>
    <alternativeName>
        <fullName evidence="6">tRNA(Ile)-lysidine synthetase</fullName>
    </alternativeName>
</protein>
<evidence type="ECO:0000256" key="4">
    <source>
        <dbReference type="ARBA" id="ARBA00022840"/>
    </source>
</evidence>
<dbReference type="AlphaFoldDB" id="A0A418NFZ6"/>
<dbReference type="HAMAP" id="MF_01161">
    <property type="entry name" value="tRNA_Ile_lys_synt"/>
    <property type="match status" value="1"/>
</dbReference>
<evidence type="ECO:0000313" key="9">
    <source>
        <dbReference type="Proteomes" id="UP000285092"/>
    </source>
</evidence>
<dbReference type="SUPFAM" id="SSF52402">
    <property type="entry name" value="Adenine nucleotide alpha hydrolases-like"/>
    <property type="match status" value="1"/>
</dbReference>
<dbReference type="CDD" id="cd01992">
    <property type="entry name" value="TilS_N"/>
    <property type="match status" value="1"/>
</dbReference>
<keyword evidence="3 6" id="KW-0547">Nucleotide-binding</keyword>
<dbReference type="GO" id="GO:0005524">
    <property type="term" value="F:ATP binding"/>
    <property type="evidence" value="ECO:0007669"/>
    <property type="project" value="UniProtKB-UniRule"/>
</dbReference>
<keyword evidence="9" id="KW-1185">Reference proteome</keyword>
<dbReference type="GO" id="GO:0006400">
    <property type="term" value="P:tRNA modification"/>
    <property type="evidence" value="ECO:0007669"/>
    <property type="project" value="UniProtKB-UniRule"/>
</dbReference>
<evidence type="ECO:0000256" key="6">
    <source>
        <dbReference type="HAMAP-Rule" id="MF_01161"/>
    </source>
</evidence>
<evidence type="ECO:0000259" key="7">
    <source>
        <dbReference type="Pfam" id="PF01171"/>
    </source>
</evidence>
<reference evidence="8 9" key="1">
    <citation type="submission" date="2018-08" db="EMBL/GenBank/DDBJ databases">
        <title>Altererythrobacter sp.Ery1 and Ery12, the genome sequencing of novel strains in genus Alterythrobacter.</title>
        <authorList>
            <person name="Cheng H."/>
            <person name="Wu Y.-H."/>
            <person name="Fang C."/>
            <person name="Xu X.-W."/>
        </authorList>
    </citation>
    <scope>NUCLEOTIDE SEQUENCE [LARGE SCALE GENOMIC DNA]</scope>
    <source>
        <strain evidence="8 9">Ery1</strain>
    </source>
</reference>
<name>A0A418NFZ6_9SPHN</name>
<dbReference type="InterPro" id="IPR014729">
    <property type="entry name" value="Rossmann-like_a/b/a_fold"/>
</dbReference>
<evidence type="ECO:0000256" key="5">
    <source>
        <dbReference type="ARBA" id="ARBA00048539"/>
    </source>
</evidence>
<dbReference type="PANTHER" id="PTHR43033">
    <property type="entry name" value="TRNA(ILE)-LYSIDINE SYNTHASE-RELATED"/>
    <property type="match status" value="1"/>
</dbReference>
<dbReference type="InterPro" id="IPR011063">
    <property type="entry name" value="TilS/TtcA_N"/>
</dbReference>
<comment type="catalytic activity">
    <reaction evidence="5 6">
        <text>cytidine(34) in tRNA(Ile2) + L-lysine + ATP = lysidine(34) in tRNA(Ile2) + AMP + diphosphate + H(+)</text>
        <dbReference type="Rhea" id="RHEA:43744"/>
        <dbReference type="Rhea" id="RHEA-COMP:10625"/>
        <dbReference type="Rhea" id="RHEA-COMP:10670"/>
        <dbReference type="ChEBI" id="CHEBI:15378"/>
        <dbReference type="ChEBI" id="CHEBI:30616"/>
        <dbReference type="ChEBI" id="CHEBI:32551"/>
        <dbReference type="ChEBI" id="CHEBI:33019"/>
        <dbReference type="ChEBI" id="CHEBI:82748"/>
        <dbReference type="ChEBI" id="CHEBI:83665"/>
        <dbReference type="ChEBI" id="CHEBI:456215"/>
        <dbReference type="EC" id="6.3.4.19"/>
    </reaction>
</comment>
<evidence type="ECO:0000313" key="8">
    <source>
        <dbReference type="EMBL" id="RIV76867.1"/>
    </source>
</evidence>
<sequence length="291" mass="30735">MGLAVSGGPDSLAMMLLAHAAFPGSVEAATVDHGLRPESADEAAMVARLCAELSVPHATLRVAVAGGNLQDEARKARYAALEGWARERGLSAIATAHHADDQAETLLMRLNRASGVTGLAGVRARTHVPGGDLVLLRPLLGWRRAELRAVLDVAGIVAAQDPSNADERFDRVRMRQALAGTDWLDILALAQSAGHLADADQALQWAADREWEAQVTEQDGGYLYRPRAPRAIRLRVLAKAIGLLGGLPRGGGVAQLDDALTRGSAANCGGVAGRSTVDGWLLEPEPPRRTR</sequence>
<dbReference type="OrthoDB" id="9807403at2"/>
<keyword evidence="6" id="KW-0963">Cytoplasm</keyword>
<dbReference type="InterPro" id="IPR012094">
    <property type="entry name" value="tRNA_Ile_lys_synt"/>
</dbReference>